<evidence type="ECO:0000313" key="2">
    <source>
        <dbReference type="EMBL" id="SUI86158.1"/>
    </source>
</evidence>
<evidence type="ECO:0000259" key="1">
    <source>
        <dbReference type="Pfam" id="PF01695"/>
    </source>
</evidence>
<dbReference type="SUPFAM" id="SSF52540">
    <property type="entry name" value="P-loop containing nucleoside triphosphate hydrolases"/>
    <property type="match status" value="1"/>
</dbReference>
<proteinExistence type="predicted"/>
<accession>A0A380ARV2</accession>
<dbReference type="GO" id="GO:0006260">
    <property type="term" value="P:DNA replication"/>
    <property type="evidence" value="ECO:0007669"/>
    <property type="project" value="TreeGrafter"/>
</dbReference>
<dbReference type="GO" id="GO:0005524">
    <property type="term" value="F:ATP binding"/>
    <property type="evidence" value="ECO:0007669"/>
    <property type="project" value="InterPro"/>
</dbReference>
<evidence type="ECO:0000313" key="3">
    <source>
        <dbReference type="Proteomes" id="UP000255529"/>
    </source>
</evidence>
<feature type="domain" description="IstB-like ATP-binding" evidence="1">
    <location>
        <begin position="95"/>
        <end position="219"/>
    </location>
</feature>
<reference evidence="2 3" key="1">
    <citation type="submission" date="2018-06" db="EMBL/GenBank/DDBJ databases">
        <authorList>
            <consortium name="Pathogen Informatics"/>
            <person name="Doyle S."/>
        </authorList>
    </citation>
    <scope>NUCLEOTIDE SEQUENCE [LARGE SCALE GENOMIC DNA]</scope>
    <source>
        <strain evidence="2 3">NCTC11544</strain>
    </source>
</reference>
<dbReference type="PIRSF" id="PIRSF003073">
    <property type="entry name" value="DNAC_TnpB_IstB"/>
    <property type="match status" value="1"/>
</dbReference>
<name>A0A380ARV2_9GAMM</name>
<dbReference type="PANTHER" id="PTHR30050">
    <property type="entry name" value="CHROMOSOMAL REPLICATION INITIATOR PROTEIN DNAA"/>
    <property type="match status" value="1"/>
</dbReference>
<sequence>MMSTSTDLMARLLALKPAHVQPRFDTVEGWKKFQAEEAQKSNQQITDRNRQARMEKIIGRSGIQPLHQKCAFSNYVVECPEQQAALDAAKGYVASFGKTHGGFIFSGNTGTGKNHLASAMARNLIDRGHSAMVMTVAELFENHRATFSKDSPVREADLLRDLCRLDLLVLDEVGLQKGSDYEINLLTNIVDRRQLQLKPTGMLTNKTYDEMVKMVGERIMDRQTDGGIWVPFTWASMRSRKGGKV</sequence>
<dbReference type="InterPro" id="IPR027417">
    <property type="entry name" value="P-loop_NTPase"/>
</dbReference>
<dbReference type="PANTHER" id="PTHR30050:SF4">
    <property type="entry name" value="ATP-BINDING PROTEIN RV3427C IN INSERTION SEQUENCE-RELATED"/>
    <property type="match status" value="1"/>
</dbReference>
<dbReference type="AlphaFoldDB" id="A0A380ARV2"/>
<gene>
    <name evidence="2" type="primary">dnaC</name>
    <name evidence="2" type="ORF">NCTC11544_04903</name>
</gene>
<dbReference type="Pfam" id="PF01695">
    <property type="entry name" value="IstB_IS21"/>
    <property type="match status" value="1"/>
</dbReference>
<dbReference type="InterPro" id="IPR028350">
    <property type="entry name" value="DNAC/IstB-like"/>
</dbReference>
<dbReference type="EMBL" id="UGYN01000002">
    <property type="protein sequence ID" value="SUI86158.1"/>
    <property type="molecule type" value="Genomic_DNA"/>
</dbReference>
<organism evidence="2 3">
    <name type="scientific">Serratia quinivorans</name>
    <dbReference type="NCBI Taxonomy" id="137545"/>
    <lineage>
        <taxon>Bacteria</taxon>
        <taxon>Pseudomonadati</taxon>
        <taxon>Pseudomonadota</taxon>
        <taxon>Gammaproteobacteria</taxon>
        <taxon>Enterobacterales</taxon>
        <taxon>Yersiniaceae</taxon>
        <taxon>Serratia</taxon>
    </lineage>
</organism>
<dbReference type="Proteomes" id="UP000255529">
    <property type="component" value="Unassembled WGS sequence"/>
</dbReference>
<protein>
    <submittedName>
        <fullName evidence="2">DNA replication protein dnaC</fullName>
    </submittedName>
</protein>
<dbReference type="Gene3D" id="3.40.50.300">
    <property type="entry name" value="P-loop containing nucleotide triphosphate hydrolases"/>
    <property type="match status" value="1"/>
</dbReference>
<dbReference type="InterPro" id="IPR002611">
    <property type="entry name" value="IstB_ATP-bd"/>
</dbReference>